<accession>A0A2X1P383</accession>
<sequence length="109" mass="12039">MTLPKIKQVRAWFTGGATAEKGAGGGDYHDQGANHWIDDHIATPMSKYRDYEQSRQSFGINVLGTLVVEVEAKTARPDSPFRQPVKWAVLLSKNILTVSLRVNVSVISN</sequence>
<name>A0A2X1P383_ECOLX</name>
<evidence type="ECO:0000313" key="1">
    <source>
        <dbReference type="EMBL" id="SPX10364.1"/>
    </source>
</evidence>
<gene>
    <name evidence="1" type="primary">yfaW_3</name>
    <name evidence="1" type="ORF">NCTC9073_01659</name>
</gene>
<protein>
    <submittedName>
        <fullName evidence="1">Mandelate racemase/muconate lactonizing protein</fullName>
        <ecNumber evidence="1">4.2.1.90</ecNumber>
    </submittedName>
</protein>
<dbReference type="EC" id="4.2.1.90" evidence="1"/>
<reference evidence="1 2" key="1">
    <citation type="submission" date="2018-06" db="EMBL/GenBank/DDBJ databases">
        <authorList>
            <consortium name="Pathogen Informatics"/>
            <person name="Doyle S."/>
        </authorList>
    </citation>
    <scope>NUCLEOTIDE SEQUENCE [LARGE SCALE GENOMIC DNA]</scope>
    <source>
        <strain evidence="1 2">NCTC9073</strain>
    </source>
</reference>
<evidence type="ECO:0000313" key="2">
    <source>
        <dbReference type="Proteomes" id="UP000250780"/>
    </source>
</evidence>
<dbReference type="EMBL" id="UASD01000007">
    <property type="protein sequence ID" value="SPX10364.1"/>
    <property type="molecule type" value="Genomic_DNA"/>
</dbReference>
<dbReference type="AlphaFoldDB" id="A0A2X1P383"/>
<dbReference type="InterPro" id="IPR029017">
    <property type="entry name" value="Enolase-like_N"/>
</dbReference>
<keyword evidence="1" id="KW-0456">Lyase</keyword>
<proteinExistence type="predicted"/>
<organism evidence="1 2">
    <name type="scientific">Escherichia coli</name>
    <dbReference type="NCBI Taxonomy" id="562"/>
    <lineage>
        <taxon>Bacteria</taxon>
        <taxon>Pseudomonadati</taxon>
        <taxon>Pseudomonadota</taxon>
        <taxon>Gammaproteobacteria</taxon>
        <taxon>Enterobacterales</taxon>
        <taxon>Enterobacteriaceae</taxon>
        <taxon>Escherichia</taxon>
    </lineage>
</organism>
<dbReference type="Proteomes" id="UP000250780">
    <property type="component" value="Unassembled WGS sequence"/>
</dbReference>
<dbReference type="GO" id="GO:0050032">
    <property type="term" value="F:L-rhamnonate dehydratase activity"/>
    <property type="evidence" value="ECO:0007669"/>
    <property type="project" value="UniProtKB-EC"/>
</dbReference>
<dbReference type="Gene3D" id="3.30.390.10">
    <property type="entry name" value="Enolase-like, N-terminal domain"/>
    <property type="match status" value="1"/>
</dbReference>